<keyword evidence="4" id="KW-1185">Reference proteome</keyword>
<dbReference type="PANTHER" id="PTHR37957">
    <property type="entry name" value="BLR7070 PROTEIN"/>
    <property type="match status" value="1"/>
</dbReference>
<protein>
    <recommendedName>
        <fullName evidence="2">Phytase-like domain-containing protein</fullName>
    </recommendedName>
</protein>
<dbReference type="AlphaFoldDB" id="A0A7Z7NBM0"/>
<feature type="signal peptide" evidence="1">
    <location>
        <begin position="1"/>
        <end position="20"/>
    </location>
</feature>
<dbReference type="Pfam" id="PF13449">
    <property type="entry name" value="Phytase-like"/>
    <property type="match status" value="1"/>
</dbReference>
<dbReference type="EMBL" id="OCTY01000002">
    <property type="protein sequence ID" value="SOJ56094.1"/>
    <property type="molecule type" value="Genomic_DNA"/>
</dbReference>
<comment type="caution">
    <text evidence="3">The sequence shown here is derived from an EMBL/GenBank/DDBJ whole genome shotgun (WGS) entry which is preliminary data.</text>
</comment>
<sequence>MPIPPRLLAVCCLCAVLSLAGCSVRPPTTIPRPMLSYLGQIRVPADATFDGTPIGGLSGISFDADSQAYYVISDDYSEKGPARFYTVRLSLSDKGISDVAITGMYPLLDASGHPFEHQNLESRPPVVPPDPEGIAFDSARHRLYWSSEGERLTDGPPLLLESWLRIAAPDGASLGQFTLPANLAMSAQRTGPRRNRALEGLTLTPDGRSLFAAMEDPGYNDGPLKDGDRQVLTRITKFEAAPAAPTAQYAYPLEPPAWPAGFNGVSDLVALSDTTFLVLERSNALPPLVRIFRAEIGTATDVLAMPSLQGATLTAMSKSLVVDLSALSSPKDPVYNIEGITLGPKLPDGRQSVVLVSDNDFSPSQVTQFLLFAM</sequence>
<evidence type="ECO:0000313" key="3">
    <source>
        <dbReference type="EMBL" id="SOJ56094.1"/>
    </source>
</evidence>
<dbReference type="Proteomes" id="UP000554965">
    <property type="component" value="Unassembled WGS sequence"/>
</dbReference>
<gene>
    <name evidence="3" type="ORF">MSIMFB_03570</name>
</gene>
<dbReference type="PROSITE" id="PS51257">
    <property type="entry name" value="PROKAR_LIPOPROTEIN"/>
    <property type="match status" value="1"/>
</dbReference>
<keyword evidence="1" id="KW-0732">Signal</keyword>
<proteinExistence type="predicted"/>
<evidence type="ECO:0000259" key="2">
    <source>
        <dbReference type="Pfam" id="PF13449"/>
    </source>
</evidence>
<organism evidence="3 4">
    <name type="scientific">Mycobacterium simulans</name>
    <dbReference type="NCBI Taxonomy" id="627089"/>
    <lineage>
        <taxon>Bacteria</taxon>
        <taxon>Bacillati</taxon>
        <taxon>Actinomycetota</taxon>
        <taxon>Actinomycetes</taxon>
        <taxon>Mycobacteriales</taxon>
        <taxon>Mycobacteriaceae</taxon>
        <taxon>Mycobacterium</taxon>
    </lineage>
</organism>
<accession>A0A7Z7NBM0</accession>
<reference evidence="3 4" key="1">
    <citation type="submission" date="2017-10" db="EMBL/GenBank/DDBJ databases">
        <authorList>
            <consortium name="Urmite Genomes"/>
        </authorList>
    </citation>
    <scope>NUCLEOTIDE SEQUENCE [LARGE SCALE GENOMIC DNA]</scope>
    <source>
        <strain evidence="3 4">FB-527</strain>
    </source>
</reference>
<dbReference type="SUPFAM" id="SSF50956">
    <property type="entry name" value="Thermostable phytase (3-phytase)"/>
    <property type="match status" value="1"/>
</dbReference>
<feature type="domain" description="Phytase-like" evidence="2">
    <location>
        <begin position="52"/>
        <end position="361"/>
    </location>
</feature>
<feature type="chain" id="PRO_5038809964" description="Phytase-like domain-containing protein" evidence="1">
    <location>
        <begin position="21"/>
        <end position="374"/>
    </location>
</feature>
<evidence type="ECO:0000313" key="4">
    <source>
        <dbReference type="Proteomes" id="UP000554965"/>
    </source>
</evidence>
<dbReference type="PANTHER" id="PTHR37957:SF1">
    <property type="entry name" value="PHYTASE-LIKE DOMAIN-CONTAINING PROTEIN"/>
    <property type="match status" value="1"/>
</dbReference>
<name>A0A7Z7NBM0_9MYCO</name>
<evidence type="ECO:0000256" key="1">
    <source>
        <dbReference type="SAM" id="SignalP"/>
    </source>
</evidence>
<dbReference type="InterPro" id="IPR027372">
    <property type="entry name" value="Phytase-like_dom"/>
</dbReference>